<keyword evidence="3" id="KW-0539">Nucleus</keyword>
<protein>
    <recommendedName>
        <fullName evidence="7">c-Myc-binding protein</fullName>
    </recommendedName>
</protein>
<evidence type="ECO:0000256" key="2">
    <source>
        <dbReference type="ARBA" id="ARBA00009389"/>
    </source>
</evidence>
<evidence type="ECO:0000256" key="1">
    <source>
        <dbReference type="ARBA" id="ARBA00004123"/>
    </source>
</evidence>
<evidence type="ECO:0008006" key="7">
    <source>
        <dbReference type="Google" id="ProtNLM"/>
    </source>
</evidence>
<proteinExistence type="inferred from homology"/>
<dbReference type="InterPro" id="IPR026060">
    <property type="entry name" value="AMY1"/>
</dbReference>
<sequence>MQSNFSSRRQEFKNYLDKSGVLDALTNALIQLFELPEKPVNPMGFMKQFFNVKETADELDLKKENAELKTKVENLEKVIEDLKEKLNLSKENAIDSAEGENFVQHSS</sequence>
<dbReference type="AlphaFoldDB" id="A0A564Y1T0"/>
<dbReference type="Proteomes" id="UP000321570">
    <property type="component" value="Unassembled WGS sequence"/>
</dbReference>
<evidence type="ECO:0000313" key="5">
    <source>
        <dbReference type="EMBL" id="VUZ41187.1"/>
    </source>
</evidence>
<keyword evidence="4" id="KW-0175">Coiled coil</keyword>
<dbReference type="GO" id="GO:0005634">
    <property type="term" value="C:nucleus"/>
    <property type="evidence" value="ECO:0007669"/>
    <property type="project" value="UniProtKB-SubCell"/>
</dbReference>
<organism evidence="5 6">
    <name type="scientific">Hymenolepis diminuta</name>
    <name type="common">Rat tapeworm</name>
    <dbReference type="NCBI Taxonomy" id="6216"/>
    <lineage>
        <taxon>Eukaryota</taxon>
        <taxon>Metazoa</taxon>
        <taxon>Spiralia</taxon>
        <taxon>Lophotrochozoa</taxon>
        <taxon>Platyhelminthes</taxon>
        <taxon>Cestoda</taxon>
        <taxon>Eucestoda</taxon>
        <taxon>Cyclophyllidea</taxon>
        <taxon>Hymenolepididae</taxon>
        <taxon>Hymenolepis</taxon>
    </lineage>
</organism>
<dbReference type="PRINTS" id="PR02028">
    <property type="entry name" value="CMYCBINDINGP"/>
</dbReference>
<gene>
    <name evidence="5" type="ORF">WMSIL1_LOCUS2126</name>
</gene>
<accession>A0A564Y1T0</accession>
<reference evidence="5 6" key="1">
    <citation type="submission" date="2019-07" db="EMBL/GenBank/DDBJ databases">
        <authorList>
            <person name="Jastrzebski P J."/>
            <person name="Paukszto L."/>
            <person name="Jastrzebski P J."/>
        </authorList>
    </citation>
    <scope>NUCLEOTIDE SEQUENCE [LARGE SCALE GENOMIC DNA]</scope>
    <source>
        <strain evidence="5 6">WMS-il1</strain>
    </source>
</reference>
<dbReference type="PANTHER" id="PTHR13168:SF0">
    <property type="entry name" value="C-MYC-BINDING PROTEIN"/>
    <property type="match status" value="1"/>
</dbReference>
<name>A0A564Y1T0_HYMDI</name>
<evidence type="ECO:0000313" key="6">
    <source>
        <dbReference type="Proteomes" id="UP000321570"/>
    </source>
</evidence>
<keyword evidence="6" id="KW-1185">Reference proteome</keyword>
<evidence type="ECO:0000256" key="3">
    <source>
        <dbReference type="ARBA" id="ARBA00023242"/>
    </source>
</evidence>
<dbReference type="GO" id="GO:0003713">
    <property type="term" value="F:transcription coactivator activity"/>
    <property type="evidence" value="ECO:0007669"/>
    <property type="project" value="InterPro"/>
</dbReference>
<evidence type="ECO:0000256" key="4">
    <source>
        <dbReference type="SAM" id="Coils"/>
    </source>
</evidence>
<comment type="subcellular location">
    <subcellularLocation>
        <location evidence="1">Nucleus</location>
    </subcellularLocation>
</comment>
<feature type="coiled-coil region" evidence="4">
    <location>
        <begin position="58"/>
        <end position="92"/>
    </location>
</feature>
<dbReference type="PANTHER" id="PTHR13168">
    <property type="entry name" value="ASSOCIATE OF C-MYC AMY-1"/>
    <property type="match status" value="1"/>
</dbReference>
<comment type="similarity">
    <text evidence="2">Belongs to the AMY1 family.</text>
</comment>
<dbReference type="EMBL" id="CABIJS010000055">
    <property type="protein sequence ID" value="VUZ41187.1"/>
    <property type="molecule type" value="Genomic_DNA"/>
</dbReference>